<dbReference type="HOGENOM" id="CLU_072385_0_0_1"/>
<dbReference type="GeneID" id="8441010"/>
<protein>
    <recommendedName>
        <fullName evidence="3">Methyltransferase domain-containing protein</fullName>
    </recommendedName>
</protein>
<dbReference type="InParanoid" id="C4JNU1"/>
<dbReference type="eggNOG" id="ENOG502S3GB">
    <property type="taxonomic scope" value="Eukaryota"/>
</dbReference>
<evidence type="ECO:0000256" key="1">
    <source>
        <dbReference type="ARBA" id="ARBA00022679"/>
    </source>
</evidence>
<dbReference type="KEGG" id="ure:UREG_04411"/>
<dbReference type="EMBL" id="CH476616">
    <property type="protein sequence ID" value="EEP79565.1"/>
    <property type="molecule type" value="Genomic_DNA"/>
</dbReference>
<evidence type="ECO:0000259" key="3">
    <source>
        <dbReference type="Pfam" id="PF13649"/>
    </source>
</evidence>
<dbReference type="CDD" id="cd02440">
    <property type="entry name" value="AdoMet_MTases"/>
    <property type="match status" value="1"/>
</dbReference>
<gene>
    <name evidence="4" type="ORF">UREG_04411</name>
</gene>
<dbReference type="InterPro" id="IPR041698">
    <property type="entry name" value="Methyltransf_25"/>
</dbReference>
<dbReference type="AlphaFoldDB" id="C4JNU1"/>
<feature type="region of interest" description="Disordered" evidence="2">
    <location>
        <begin position="1"/>
        <end position="20"/>
    </location>
</feature>
<feature type="domain" description="Methyltransferase" evidence="3">
    <location>
        <begin position="56"/>
        <end position="165"/>
    </location>
</feature>
<keyword evidence="1" id="KW-0808">Transferase</keyword>
<dbReference type="OMA" id="TNMHSEM"/>
<dbReference type="Gene3D" id="3.40.50.150">
    <property type="entry name" value="Vaccinia Virus protein VP39"/>
    <property type="match status" value="1"/>
</dbReference>
<evidence type="ECO:0000313" key="5">
    <source>
        <dbReference type="Proteomes" id="UP000002058"/>
    </source>
</evidence>
<dbReference type="GO" id="GO:0016740">
    <property type="term" value="F:transferase activity"/>
    <property type="evidence" value="ECO:0007669"/>
    <property type="project" value="UniProtKB-KW"/>
</dbReference>
<name>C4JNU1_UNCRE</name>
<evidence type="ECO:0000256" key="2">
    <source>
        <dbReference type="SAM" id="MobiDB-lite"/>
    </source>
</evidence>
<dbReference type="RefSeq" id="XP_002544894.1">
    <property type="nucleotide sequence ID" value="XM_002544848.1"/>
</dbReference>
<dbReference type="Pfam" id="PF13649">
    <property type="entry name" value="Methyltransf_25"/>
    <property type="match status" value="1"/>
</dbReference>
<dbReference type="PANTHER" id="PTHR43861">
    <property type="entry name" value="TRANS-ACONITATE 2-METHYLTRANSFERASE-RELATED"/>
    <property type="match status" value="1"/>
</dbReference>
<keyword evidence="5" id="KW-1185">Reference proteome</keyword>
<accession>C4JNU1</accession>
<sequence>MTSLAADSSLPPSPSPTREVYDTDGNFLQRLDTLELQTLIPFFLSQIYCSQPPPKIVDLGCGTGRNTISLLRTGPKNLNVLGLEPSNKMLAIARKKIAEYFAEMTAIEPAEAGNRVCFEEYNLLTEPRPPLAARGVDAVISTLVLEHVPVEAFFKAVAAMLKSSGVLMLTNMHPEMGEISQAGFVHPETGVKIRPTSYAHTVKGTLEEANAAGFELIGSLKETKIDEELAEKLGPRARKWIGVYVWFGGCFRKK</sequence>
<dbReference type="VEuPathDB" id="FungiDB:UREG_04411"/>
<reference evidence="5" key="1">
    <citation type="journal article" date="2009" name="Genome Res.">
        <title>Comparative genomic analyses of the human fungal pathogens Coccidioides and their relatives.</title>
        <authorList>
            <person name="Sharpton T.J."/>
            <person name="Stajich J.E."/>
            <person name="Rounsley S.D."/>
            <person name="Gardner M.J."/>
            <person name="Wortman J.R."/>
            <person name="Jordar V.S."/>
            <person name="Maiti R."/>
            <person name="Kodira C.D."/>
            <person name="Neafsey D.E."/>
            <person name="Zeng Q."/>
            <person name="Hung C.-Y."/>
            <person name="McMahan C."/>
            <person name="Muszewska A."/>
            <person name="Grynberg M."/>
            <person name="Mandel M.A."/>
            <person name="Kellner E.M."/>
            <person name="Barker B.M."/>
            <person name="Galgiani J.N."/>
            <person name="Orbach M.J."/>
            <person name="Kirkland T.N."/>
            <person name="Cole G.T."/>
            <person name="Henn M.R."/>
            <person name="Birren B.W."/>
            <person name="Taylor J.W."/>
        </authorList>
    </citation>
    <scope>NUCLEOTIDE SEQUENCE [LARGE SCALE GENOMIC DNA]</scope>
    <source>
        <strain evidence="5">UAMH 1704</strain>
    </source>
</reference>
<dbReference type="SUPFAM" id="SSF53335">
    <property type="entry name" value="S-adenosyl-L-methionine-dependent methyltransferases"/>
    <property type="match status" value="1"/>
</dbReference>
<dbReference type="PANTHER" id="PTHR43861:SF3">
    <property type="entry name" value="PUTATIVE (AFU_ORTHOLOGUE AFUA_2G14390)-RELATED"/>
    <property type="match status" value="1"/>
</dbReference>
<organism evidence="4 5">
    <name type="scientific">Uncinocarpus reesii (strain UAMH 1704)</name>
    <dbReference type="NCBI Taxonomy" id="336963"/>
    <lineage>
        <taxon>Eukaryota</taxon>
        <taxon>Fungi</taxon>
        <taxon>Dikarya</taxon>
        <taxon>Ascomycota</taxon>
        <taxon>Pezizomycotina</taxon>
        <taxon>Eurotiomycetes</taxon>
        <taxon>Eurotiomycetidae</taxon>
        <taxon>Onygenales</taxon>
        <taxon>Onygenaceae</taxon>
        <taxon>Uncinocarpus</taxon>
    </lineage>
</organism>
<dbReference type="Proteomes" id="UP000002058">
    <property type="component" value="Unassembled WGS sequence"/>
</dbReference>
<proteinExistence type="predicted"/>
<dbReference type="InterPro" id="IPR029063">
    <property type="entry name" value="SAM-dependent_MTases_sf"/>
</dbReference>
<evidence type="ECO:0000313" key="4">
    <source>
        <dbReference type="EMBL" id="EEP79565.1"/>
    </source>
</evidence>
<dbReference type="OrthoDB" id="66144at2759"/>